<gene>
    <name evidence="2" type="ORF">MNEG_0651</name>
</gene>
<dbReference type="GeneID" id="25726769"/>
<feature type="region of interest" description="Disordered" evidence="1">
    <location>
        <begin position="14"/>
        <end position="52"/>
    </location>
</feature>
<keyword evidence="3" id="KW-1185">Reference proteome</keyword>
<dbReference type="KEGG" id="mng:MNEG_0651"/>
<evidence type="ECO:0000313" key="3">
    <source>
        <dbReference type="Proteomes" id="UP000054498"/>
    </source>
</evidence>
<evidence type="ECO:0000313" key="2">
    <source>
        <dbReference type="EMBL" id="KIZ07307.1"/>
    </source>
</evidence>
<protein>
    <submittedName>
        <fullName evidence="2">Uncharacterized protein</fullName>
    </submittedName>
</protein>
<name>A0A0D2N4S5_9CHLO</name>
<dbReference type="EMBL" id="KK100274">
    <property type="protein sequence ID" value="KIZ07307.1"/>
    <property type="molecule type" value="Genomic_DNA"/>
</dbReference>
<dbReference type="RefSeq" id="XP_013906326.1">
    <property type="nucleotide sequence ID" value="XM_014050872.1"/>
</dbReference>
<evidence type="ECO:0000256" key="1">
    <source>
        <dbReference type="SAM" id="MobiDB-lite"/>
    </source>
</evidence>
<proteinExistence type="predicted"/>
<accession>A0A0D2N4S5</accession>
<sequence length="97" mass="9668">SSYLEGRFKMAERDRHRALRTAPTSTAAVPGAGGTAISVSSTGKTSGVPASGSAAVAAADAAMASLLEEEAAAAAAHEAAAERKKAKKKAKKGKSKK</sequence>
<organism evidence="2 3">
    <name type="scientific">Monoraphidium neglectum</name>
    <dbReference type="NCBI Taxonomy" id="145388"/>
    <lineage>
        <taxon>Eukaryota</taxon>
        <taxon>Viridiplantae</taxon>
        <taxon>Chlorophyta</taxon>
        <taxon>core chlorophytes</taxon>
        <taxon>Chlorophyceae</taxon>
        <taxon>CS clade</taxon>
        <taxon>Sphaeropleales</taxon>
        <taxon>Selenastraceae</taxon>
        <taxon>Monoraphidium</taxon>
    </lineage>
</organism>
<feature type="non-terminal residue" evidence="2">
    <location>
        <position position="97"/>
    </location>
</feature>
<reference evidence="2 3" key="1">
    <citation type="journal article" date="2013" name="BMC Genomics">
        <title>Reconstruction of the lipid metabolism for the microalga Monoraphidium neglectum from its genome sequence reveals characteristics suitable for biofuel production.</title>
        <authorList>
            <person name="Bogen C."/>
            <person name="Al-Dilaimi A."/>
            <person name="Albersmeier A."/>
            <person name="Wichmann J."/>
            <person name="Grundmann M."/>
            <person name="Rupp O."/>
            <person name="Lauersen K.J."/>
            <person name="Blifernez-Klassen O."/>
            <person name="Kalinowski J."/>
            <person name="Goesmann A."/>
            <person name="Mussgnug J.H."/>
            <person name="Kruse O."/>
        </authorList>
    </citation>
    <scope>NUCLEOTIDE SEQUENCE [LARGE SCALE GENOMIC DNA]</scope>
    <source>
        <strain evidence="2 3">SAG 48.87</strain>
    </source>
</reference>
<feature type="non-terminal residue" evidence="2">
    <location>
        <position position="1"/>
    </location>
</feature>
<dbReference type="AlphaFoldDB" id="A0A0D2N4S5"/>
<dbReference type="Proteomes" id="UP000054498">
    <property type="component" value="Unassembled WGS sequence"/>
</dbReference>
<feature type="compositionally biased region" description="Basic residues" evidence="1">
    <location>
        <begin position="84"/>
        <end position="97"/>
    </location>
</feature>
<feature type="region of interest" description="Disordered" evidence="1">
    <location>
        <begin position="78"/>
        <end position="97"/>
    </location>
</feature>